<dbReference type="InterPro" id="IPR032781">
    <property type="entry name" value="ABC_tran_Xtn"/>
</dbReference>
<evidence type="ECO:0000256" key="2">
    <source>
        <dbReference type="ARBA" id="ARBA00022840"/>
    </source>
</evidence>
<dbReference type="InterPro" id="IPR003439">
    <property type="entry name" value="ABC_transporter-like_ATP-bd"/>
</dbReference>
<dbReference type="InterPro" id="IPR017871">
    <property type="entry name" value="ABC_transporter-like_CS"/>
</dbReference>
<proteinExistence type="predicted"/>
<evidence type="ECO:0000313" key="5">
    <source>
        <dbReference type="EMBL" id="WJW67708.1"/>
    </source>
</evidence>
<dbReference type="PROSITE" id="PS00211">
    <property type="entry name" value="ABC_TRANSPORTER_1"/>
    <property type="match status" value="2"/>
</dbReference>
<dbReference type="Proteomes" id="UP000521676">
    <property type="component" value="Unassembled WGS sequence"/>
</dbReference>
<dbReference type="SMART" id="SM00382">
    <property type="entry name" value="AAA"/>
    <property type="match status" value="2"/>
</dbReference>
<dbReference type="PANTHER" id="PTHR42855:SF2">
    <property type="entry name" value="DRUG RESISTANCE ABC TRANSPORTER,ATP-BINDING PROTEIN"/>
    <property type="match status" value="1"/>
</dbReference>
<keyword evidence="1" id="KW-0547">Nucleotide-binding</keyword>
<dbReference type="Pfam" id="PF00005">
    <property type="entry name" value="ABC_tran"/>
    <property type="match status" value="2"/>
</dbReference>
<dbReference type="Pfam" id="PF12848">
    <property type="entry name" value="ABC_tran_Xtn"/>
    <property type="match status" value="1"/>
</dbReference>
<evidence type="ECO:0000259" key="3">
    <source>
        <dbReference type="PROSITE" id="PS50893"/>
    </source>
</evidence>
<keyword evidence="2 4" id="KW-0067">ATP-binding</keyword>
<dbReference type="Gene3D" id="3.40.50.300">
    <property type="entry name" value="P-loop containing nucleotide triphosphate hydrolases"/>
    <property type="match status" value="2"/>
</dbReference>
<evidence type="ECO:0000313" key="4">
    <source>
        <dbReference type="EMBL" id="NWJ45843.1"/>
    </source>
</evidence>
<dbReference type="InterPro" id="IPR003593">
    <property type="entry name" value="AAA+_ATPase"/>
</dbReference>
<gene>
    <name evidence="4" type="ORF">HXX08_08195</name>
    <name evidence="5" type="ORF">OZ401_000983</name>
</gene>
<protein>
    <submittedName>
        <fullName evidence="4 5">ATP-binding cassette domain-containing protein</fullName>
    </submittedName>
</protein>
<keyword evidence="7" id="KW-1185">Reference proteome</keyword>
<dbReference type="CDD" id="cd03221">
    <property type="entry name" value="ABCF_EF-3"/>
    <property type="match status" value="2"/>
</dbReference>
<name>A0A8T7LXY5_9CHLR</name>
<dbReference type="EMBL" id="CP128399">
    <property type="protein sequence ID" value="WJW67708.1"/>
    <property type="molecule type" value="Genomic_DNA"/>
</dbReference>
<reference evidence="4 6" key="1">
    <citation type="submission" date="2020-06" db="EMBL/GenBank/DDBJ databases">
        <title>Anoxygenic phototrophic Chloroflexota member uses a Type I reaction center.</title>
        <authorList>
            <person name="Tsuji J.M."/>
            <person name="Shaw N.A."/>
            <person name="Nagashima S."/>
            <person name="Venkiteswaran J."/>
            <person name="Schiff S.L."/>
            <person name="Hanada S."/>
            <person name="Tank M."/>
            <person name="Neufeld J.D."/>
        </authorList>
    </citation>
    <scope>NUCLEOTIDE SEQUENCE [LARGE SCALE GENOMIC DNA]</scope>
    <source>
        <strain evidence="4">L227-S17</strain>
    </source>
</reference>
<dbReference type="InterPro" id="IPR051309">
    <property type="entry name" value="ABCF_ATPase"/>
</dbReference>
<feature type="domain" description="ABC transporter" evidence="3">
    <location>
        <begin position="4"/>
        <end position="270"/>
    </location>
</feature>
<dbReference type="EMBL" id="JACATZ010000001">
    <property type="protein sequence ID" value="NWJ45843.1"/>
    <property type="molecule type" value="Genomic_DNA"/>
</dbReference>
<sequence length="553" mass="62459">MLIARLEQAGLSYGTRIIFEQLSLSLNDGEKIGLIGQNGTGKSSLLKVLAGVEGLNKGERILRKGVKVAYLPQEFNGEDQTSALEEVLKGKPEIQALEQALEKIEAELAKPENAADMQHFGELLERQAELLEKHEEIGGPRLLNEARGFLEQLGLPADMHQYPVSLLSGGQRKMVGLARCLVSQPDLLLLDEPDNHLDLEGKARLEEVIQDFPGALILISHDRYLLDDTIEEIAELENGVLTLYQGNYSSYTVQRELTLLKQQQDYVSQQKEIKQLEEAITRFKLWASIVVNERHIKQARNKQRQIDRMDKIERPVLERRKIGLKFKSAERGGQKVLEARHLAKAFDDNLVLLDVDFTLRRGERVGLVGKNGTGKSVLFRLLLGLQEATEGEIWVGPSIRLGYYSQQHETLDQSITPLQLIRNLRPLRENEAISVLGRFLFTFRQAQEPISKLSGGEKSRLQLASLMLSGVNCLLLDEPTNHLDITSTEVLEEALNNFDGTMLTISHDRYFLDRSCSRILELEEGMVLDYPGGYSYYTEQKRKIIQPSITAKR</sequence>
<evidence type="ECO:0000313" key="7">
    <source>
        <dbReference type="Proteomes" id="UP001431572"/>
    </source>
</evidence>
<evidence type="ECO:0000313" key="6">
    <source>
        <dbReference type="Proteomes" id="UP000521676"/>
    </source>
</evidence>
<reference evidence="5" key="2">
    <citation type="journal article" date="2024" name="Nature">
        <title>Anoxygenic phototroph of the Chloroflexota uses a type I reaction centre.</title>
        <authorList>
            <person name="Tsuji J.M."/>
            <person name="Shaw N.A."/>
            <person name="Nagashima S."/>
            <person name="Venkiteswaran J.J."/>
            <person name="Schiff S.L."/>
            <person name="Watanabe T."/>
            <person name="Fukui M."/>
            <person name="Hanada S."/>
            <person name="Tank M."/>
            <person name="Neufeld J.D."/>
        </authorList>
    </citation>
    <scope>NUCLEOTIDE SEQUENCE</scope>
    <source>
        <strain evidence="5">L227-S17</strain>
    </source>
</reference>
<dbReference type="PROSITE" id="PS50893">
    <property type="entry name" value="ABC_TRANSPORTER_2"/>
    <property type="match status" value="2"/>
</dbReference>
<dbReference type="GO" id="GO:0016887">
    <property type="term" value="F:ATP hydrolysis activity"/>
    <property type="evidence" value="ECO:0007669"/>
    <property type="project" value="InterPro"/>
</dbReference>
<dbReference type="FunFam" id="3.40.50.300:FF:000011">
    <property type="entry name" value="Putative ABC transporter ATP-binding component"/>
    <property type="match status" value="1"/>
</dbReference>
<dbReference type="AlphaFoldDB" id="A0A8T7LXY5"/>
<dbReference type="GO" id="GO:0005524">
    <property type="term" value="F:ATP binding"/>
    <property type="evidence" value="ECO:0007669"/>
    <property type="project" value="UniProtKB-KW"/>
</dbReference>
<evidence type="ECO:0000256" key="1">
    <source>
        <dbReference type="ARBA" id="ARBA00022741"/>
    </source>
</evidence>
<feature type="domain" description="ABC transporter" evidence="3">
    <location>
        <begin position="337"/>
        <end position="549"/>
    </location>
</feature>
<dbReference type="SUPFAM" id="SSF52540">
    <property type="entry name" value="P-loop containing nucleoside triphosphate hydrolases"/>
    <property type="match status" value="2"/>
</dbReference>
<dbReference type="InterPro" id="IPR027417">
    <property type="entry name" value="P-loop_NTPase"/>
</dbReference>
<dbReference type="RefSeq" id="WP_341469598.1">
    <property type="nucleotide sequence ID" value="NZ_CP128399.1"/>
</dbReference>
<organism evidence="4 6">
    <name type="scientific">Candidatus Chlorohelix allophototropha</name>
    <dbReference type="NCBI Taxonomy" id="3003348"/>
    <lineage>
        <taxon>Bacteria</taxon>
        <taxon>Bacillati</taxon>
        <taxon>Chloroflexota</taxon>
        <taxon>Chloroflexia</taxon>
        <taxon>Candidatus Chloroheliales</taxon>
        <taxon>Candidatus Chloroheliaceae</taxon>
        <taxon>Candidatus Chlorohelix</taxon>
    </lineage>
</organism>
<accession>A0A8T7LXY5</accession>
<dbReference type="PANTHER" id="PTHR42855">
    <property type="entry name" value="ABC TRANSPORTER ATP-BINDING SUBUNIT"/>
    <property type="match status" value="1"/>
</dbReference>
<dbReference type="Proteomes" id="UP001431572">
    <property type="component" value="Chromosome 1"/>
</dbReference>